<evidence type="ECO:0000259" key="6">
    <source>
        <dbReference type="PROSITE" id="PS50102"/>
    </source>
</evidence>
<feature type="signal peptide" evidence="5">
    <location>
        <begin position="1"/>
        <end position="16"/>
    </location>
</feature>
<name>A0AAD7U4X7_9STRA</name>
<dbReference type="SMART" id="SM00360">
    <property type="entry name" value="RRM"/>
    <property type="match status" value="1"/>
</dbReference>
<dbReference type="PANTHER" id="PTHR23236">
    <property type="entry name" value="EUKARYOTIC TRANSLATION INITIATION FACTOR 4B/4H"/>
    <property type="match status" value="1"/>
</dbReference>
<gene>
    <name evidence="7" type="ORF">CTAYLR_007556</name>
</gene>
<dbReference type="Proteomes" id="UP001230188">
    <property type="component" value="Unassembled WGS sequence"/>
</dbReference>
<proteinExistence type="predicted"/>
<organism evidence="7 8">
    <name type="scientific">Chrysophaeum taylorii</name>
    <dbReference type="NCBI Taxonomy" id="2483200"/>
    <lineage>
        <taxon>Eukaryota</taxon>
        <taxon>Sar</taxon>
        <taxon>Stramenopiles</taxon>
        <taxon>Ochrophyta</taxon>
        <taxon>Pelagophyceae</taxon>
        <taxon>Pelagomonadales</taxon>
        <taxon>Pelagomonadaceae</taxon>
        <taxon>Chrysophaeum</taxon>
    </lineage>
</organism>
<evidence type="ECO:0000256" key="1">
    <source>
        <dbReference type="ARBA" id="ARBA00022737"/>
    </source>
</evidence>
<dbReference type="Pfam" id="PF13717">
    <property type="entry name" value="Zn_ribbon_4"/>
    <property type="match status" value="1"/>
</dbReference>
<dbReference type="InterPro" id="IPR011723">
    <property type="entry name" value="Znf/thioredoxin_put"/>
</dbReference>
<dbReference type="AlphaFoldDB" id="A0AAD7U4X7"/>
<protein>
    <recommendedName>
        <fullName evidence="6">RRM domain-containing protein</fullName>
    </recommendedName>
</protein>
<keyword evidence="2 3" id="KW-0694">RNA-binding</keyword>
<keyword evidence="5" id="KW-0732">Signal</keyword>
<reference evidence="7" key="1">
    <citation type="submission" date="2023-01" db="EMBL/GenBank/DDBJ databases">
        <title>Metagenome sequencing of chrysophaentin producing Chrysophaeum taylorii.</title>
        <authorList>
            <person name="Davison J."/>
            <person name="Bewley C."/>
        </authorList>
    </citation>
    <scope>NUCLEOTIDE SEQUENCE</scope>
    <source>
        <strain evidence="7">NIES-1699</strain>
    </source>
</reference>
<evidence type="ECO:0000313" key="8">
    <source>
        <dbReference type="Proteomes" id="UP001230188"/>
    </source>
</evidence>
<evidence type="ECO:0000256" key="2">
    <source>
        <dbReference type="ARBA" id="ARBA00022884"/>
    </source>
</evidence>
<feature type="domain" description="RRM" evidence="6">
    <location>
        <begin position="86"/>
        <end position="163"/>
    </location>
</feature>
<accession>A0AAD7U4X7</accession>
<dbReference type="Gene3D" id="3.30.70.330">
    <property type="match status" value="1"/>
</dbReference>
<comment type="caution">
    <text evidence="7">The sequence shown here is derived from an EMBL/GenBank/DDBJ whole genome shotgun (WGS) entry which is preliminary data.</text>
</comment>
<dbReference type="NCBIfam" id="TIGR02098">
    <property type="entry name" value="MJ0042_CXXC"/>
    <property type="match status" value="1"/>
</dbReference>
<evidence type="ECO:0000256" key="4">
    <source>
        <dbReference type="SAM" id="MobiDB-lite"/>
    </source>
</evidence>
<evidence type="ECO:0000313" key="7">
    <source>
        <dbReference type="EMBL" id="KAJ8598325.1"/>
    </source>
</evidence>
<dbReference type="EMBL" id="JAQMWT010000677">
    <property type="protein sequence ID" value="KAJ8598325.1"/>
    <property type="molecule type" value="Genomic_DNA"/>
</dbReference>
<feature type="region of interest" description="Disordered" evidence="4">
    <location>
        <begin position="159"/>
        <end position="193"/>
    </location>
</feature>
<dbReference type="InterPro" id="IPR000504">
    <property type="entry name" value="RRM_dom"/>
</dbReference>
<dbReference type="PROSITE" id="PS50102">
    <property type="entry name" value="RRM"/>
    <property type="match status" value="1"/>
</dbReference>
<dbReference type="GO" id="GO:0003723">
    <property type="term" value="F:RNA binding"/>
    <property type="evidence" value="ECO:0007669"/>
    <property type="project" value="UniProtKB-UniRule"/>
</dbReference>
<dbReference type="Pfam" id="PF00076">
    <property type="entry name" value="RRM_1"/>
    <property type="match status" value="1"/>
</dbReference>
<feature type="compositionally biased region" description="Basic and acidic residues" evidence="4">
    <location>
        <begin position="182"/>
        <end position="193"/>
    </location>
</feature>
<dbReference type="InterPro" id="IPR035979">
    <property type="entry name" value="RBD_domain_sf"/>
</dbReference>
<feature type="chain" id="PRO_5042295776" description="RRM domain-containing protein" evidence="5">
    <location>
        <begin position="17"/>
        <end position="193"/>
    </location>
</feature>
<sequence>MVMMLALAEAITFANCARCKAKYVLSPEDLGERGSRVRCQICGNEWFQAPSKLNTLKDNFYLAPYPEERRKQFEPQAPKAPRPNGVNIFVANLPFQASESDVDSLFGAVVSEPVVNIVRDPVGRSRGYGFVNVEDGDAAQKAIDALNGSDFKGRRIVVKHSNDSSLESSSRRRRPPPPPTGKSKESPLEGARR</sequence>
<dbReference type="SUPFAM" id="SSF54928">
    <property type="entry name" value="RNA-binding domain, RBD"/>
    <property type="match status" value="1"/>
</dbReference>
<keyword evidence="8" id="KW-1185">Reference proteome</keyword>
<keyword evidence="1" id="KW-0677">Repeat</keyword>
<evidence type="ECO:0000256" key="3">
    <source>
        <dbReference type="PROSITE-ProRule" id="PRU00176"/>
    </source>
</evidence>
<dbReference type="InterPro" id="IPR012677">
    <property type="entry name" value="Nucleotide-bd_a/b_plait_sf"/>
</dbReference>
<dbReference type="PANTHER" id="PTHR23236:SF119">
    <property type="entry name" value="NUCLEAR RNA-BINDING PROTEIN SART-3"/>
    <property type="match status" value="1"/>
</dbReference>
<evidence type="ECO:0000256" key="5">
    <source>
        <dbReference type="SAM" id="SignalP"/>
    </source>
</evidence>